<dbReference type="AlphaFoldDB" id="A0A9P0ZXD0"/>
<evidence type="ECO:0000313" key="3">
    <source>
        <dbReference type="Proteomes" id="UP001152484"/>
    </source>
</evidence>
<proteinExistence type="predicted"/>
<evidence type="ECO:0000256" key="1">
    <source>
        <dbReference type="SAM" id="Coils"/>
    </source>
</evidence>
<accession>A0A9P0ZXD0</accession>
<organism evidence="2 3">
    <name type="scientific">Cuscuta europaea</name>
    <name type="common">European dodder</name>
    <dbReference type="NCBI Taxonomy" id="41803"/>
    <lineage>
        <taxon>Eukaryota</taxon>
        <taxon>Viridiplantae</taxon>
        <taxon>Streptophyta</taxon>
        <taxon>Embryophyta</taxon>
        <taxon>Tracheophyta</taxon>
        <taxon>Spermatophyta</taxon>
        <taxon>Magnoliopsida</taxon>
        <taxon>eudicotyledons</taxon>
        <taxon>Gunneridae</taxon>
        <taxon>Pentapetalae</taxon>
        <taxon>asterids</taxon>
        <taxon>lamiids</taxon>
        <taxon>Solanales</taxon>
        <taxon>Convolvulaceae</taxon>
        <taxon>Cuscuteae</taxon>
        <taxon>Cuscuta</taxon>
        <taxon>Cuscuta subgen. Cuscuta</taxon>
    </lineage>
</organism>
<dbReference type="EMBL" id="CAMAPE010000068">
    <property type="protein sequence ID" value="CAH9115766.1"/>
    <property type="molecule type" value="Genomic_DNA"/>
</dbReference>
<dbReference type="Proteomes" id="UP001152484">
    <property type="component" value="Unassembled WGS sequence"/>
</dbReference>
<gene>
    <name evidence="2" type="ORF">CEURO_LOCUS20926</name>
</gene>
<reference evidence="2" key="1">
    <citation type="submission" date="2022-07" db="EMBL/GenBank/DDBJ databases">
        <authorList>
            <person name="Macas J."/>
            <person name="Novak P."/>
            <person name="Neumann P."/>
        </authorList>
    </citation>
    <scope>NUCLEOTIDE SEQUENCE</scope>
</reference>
<sequence>MKKFLKKTNLKLNVDVIVALELVRPLHHCLEGEKLRIEVEGAKKEANKAKKEATTTMRDKMFTYYSSG</sequence>
<protein>
    <submittedName>
        <fullName evidence="2">Uncharacterized protein</fullName>
    </submittedName>
</protein>
<evidence type="ECO:0000313" key="2">
    <source>
        <dbReference type="EMBL" id="CAH9115766.1"/>
    </source>
</evidence>
<feature type="coiled-coil region" evidence="1">
    <location>
        <begin position="32"/>
        <end position="59"/>
    </location>
</feature>
<comment type="caution">
    <text evidence="2">The sequence shown here is derived from an EMBL/GenBank/DDBJ whole genome shotgun (WGS) entry which is preliminary data.</text>
</comment>
<keyword evidence="1" id="KW-0175">Coiled coil</keyword>
<keyword evidence="3" id="KW-1185">Reference proteome</keyword>
<name>A0A9P0ZXD0_CUSEU</name>
<feature type="non-terminal residue" evidence="2">
    <location>
        <position position="68"/>
    </location>
</feature>